<dbReference type="Proteomes" id="UP000790787">
    <property type="component" value="Chromosome 22"/>
</dbReference>
<evidence type="ECO:0000313" key="2">
    <source>
        <dbReference type="RefSeq" id="XP_075099350.1"/>
    </source>
</evidence>
<accession>A0AC58TQ43</accession>
<sequence>MSTLCTVGTSTGRATTFSSVTMVVHKMGDGYHRTTAPTPGKIRFFLNKTDYFSKLVEVGPYQKIGECEVVAFLCENIICKFEIPKEIACDNGPQFIRTNITKFFENLTIKRITSSPYHSIANSQEKSTNKFIIQNLKKRLEVAKGKWPEELSGVLWAYRTTAKSRTGETPFSLVYVEEALILVEVGEPTMRYFWSNEEANSEAMLLNLELLDERRDLAYIRTAAQKHRIERYCNPRANLHYFEVGDLVLRKVTQNTQEHNAGKLGPTWEGSCRVSTVTGKRVIRVRQSRWRKVAKKMEHGTPQEILFPSMCCILFPFIRFFVPIGFFWQGF</sequence>
<evidence type="ECO:0000313" key="1">
    <source>
        <dbReference type="Proteomes" id="UP000790787"/>
    </source>
</evidence>
<dbReference type="RefSeq" id="XP_075099350.1">
    <property type="nucleotide sequence ID" value="XM_075243249.1"/>
</dbReference>
<name>A0AC58TQ43_TOBAC</name>
<organism evidence="1 2">
    <name type="scientific">Nicotiana tabacum</name>
    <name type="common">Common tobacco</name>
    <dbReference type="NCBI Taxonomy" id="4097"/>
    <lineage>
        <taxon>Eukaryota</taxon>
        <taxon>Viridiplantae</taxon>
        <taxon>Streptophyta</taxon>
        <taxon>Embryophyta</taxon>
        <taxon>Tracheophyta</taxon>
        <taxon>Spermatophyta</taxon>
        <taxon>Magnoliopsida</taxon>
        <taxon>eudicotyledons</taxon>
        <taxon>Gunneridae</taxon>
        <taxon>Pentapetalae</taxon>
        <taxon>asterids</taxon>
        <taxon>lamiids</taxon>
        <taxon>Solanales</taxon>
        <taxon>Solanaceae</taxon>
        <taxon>Nicotianoideae</taxon>
        <taxon>Nicotianeae</taxon>
        <taxon>Nicotiana</taxon>
    </lineage>
</organism>
<protein>
    <submittedName>
        <fullName evidence="2">Uncharacterized protein LOC142176165</fullName>
    </submittedName>
</protein>
<reference evidence="1" key="1">
    <citation type="journal article" date="2014" name="Nat. Commun.">
        <title>The tobacco genome sequence and its comparison with those of tomato and potato.</title>
        <authorList>
            <person name="Sierro N."/>
            <person name="Battey J.N."/>
            <person name="Ouadi S."/>
            <person name="Bakaher N."/>
            <person name="Bovet L."/>
            <person name="Willig A."/>
            <person name="Goepfert S."/>
            <person name="Peitsch M.C."/>
            <person name="Ivanov N.V."/>
        </authorList>
    </citation>
    <scope>NUCLEOTIDE SEQUENCE [LARGE SCALE GENOMIC DNA]</scope>
</reference>
<keyword evidence="1" id="KW-1185">Reference proteome</keyword>
<gene>
    <name evidence="2" type="primary">LOC142176165</name>
</gene>
<reference evidence="2" key="2">
    <citation type="submission" date="2025-08" db="UniProtKB">
        <authorList>
            <consortium name="RefSeq"/>
        </authorList>
    </citation>
    <scope>IDENTIFICATION</scope>
    <source>
        <tissue evidence="2">Leaf</tissue>
    </source>
</reference>
<proteinExistence type="predicted"/>